<dbReference type="Gene3D" id="3.40.50.720">
    <property type="entry name" value="NAD(P)-binding Rossmann-like Domain"/>
    <property type="match status" value="1"/>
</dbReference>
<dbReference type="Pfam" id="PF01370">
    <property type="entry name" value="Epimerase"/>
    <property type="match status" value="1"/>
</dbReference>
<dbReference type="InterPro" id="IPR036291">
    <property type="entry name" value="NAD(P)-bd_dom_sf"/>
</dbReference>
<accession>A0A6J7J4V6</accession>
<organism evidence="3">
    <name type="scientific">freshwater metagenome</name>
    <dbReference type="NCBI Taxonomy" id="449393"/>
    <lineage>
        <taxon>unclassified sequences</taxon>
        <taxon>metagenomes</taxon>
        <taxon>ecological metagenomes</taxon>
    </lineage>
</organism>
<name>A0A6J7J4V6_9ZZZZ</name>
<evidence type="ECO:0000313" key="3">
    <source>
        <dbReference type="EMBL" id="CAB4938275.1"/>
    </source>
</evidence>
<dbReference type="AlphaFoldDB" id="A0A6J7J4V6"/>
<dbReference type="PANTHER" id="PTHR43000">
    <property type="entry name" value="DTDP-D-GLUCOSE 4,6-DEHYDRATASE-RELATED"/>
    <property type="match status" value="1"/>
</dbReference>
<feature type="domain" description="NAD-dependent epimerase/dehydratase" evidence="2">
    <location>
        <begin position="13"/>
        <end position="243"/>
    </location>
</feature>
<gene>
    <name evidence="3" type="ORF">UFOPK3564_02787</name>
</gene>
<comment type="similarity">
    <text evidence="1">Belongs to the NAD(P)-dependent epimerase/dehydratase family.</text>
</comment>
<dbReference type="EMBL" id="CAFBMK010000220">
    <property type="protein sequence ID" value="CAB4938275.1"/>
    <property type="molecule type" value="Genomic_DNA"/>
</dbReference>
<evidence type="ECO:0000259" key="2">
    <source>
        <dbReference type="Pfam" id="PF01370"/>
    </source>
</evidence>
<proteinExistence type="inferred from homology"/>
<dbReference type="SUPFAM" id="SSF51735">
    <property type="entry name" value="NAD(P)-binding Rossmann-fold domains"/>
    <property type="match status" value="1"/>
</dbReference>
<reference evidence="3" key="1">
    <citation type="submission" date="2020-05" db="EMBL/GenBank/DDBJ databases">
        <authorList>
            <person name="Chiriac C."/>
            <person name="Salcher M."/>
            <person name="Ghai R."/>
            <person name="Kavagutti S V."/>
        </authorList>
    </citation>
    <scope>NUCLEOTIDE SEQUENCE</scope>
</reference>
<protein>
    <submittedName>
        <fullName evidence="3">Unannotated protein</fullName>
    </submittedName>
</protein>
<evidence type="ECO:0000256" key="1">
    <source>
        <dbReference type="ARBA" id="ARBA00007637"/>
    </source>
</evidence>
<dbReference type="InterPro" id="IPR001509">
    <property type="entry name" value="Epimerase_deHydtase"/>
</dbReference>
<sequence length="339" mass="36448">MSPFGQAMRGRNVFVTGAYGMLGGWLVRALLDRGAHVVVLRRDQIRASLLDLDGLEASCAVVHGDLLDPGLLDRVIGEHEIDTVLHLAAQTIVGTANRSAVPTFETNVRGTWLLMDACRQHDVRRVVVAASVQAYGGHGALPYREDLALRPRFPYDVSKAATDLIARSYWHTYGVPVAVTRLANVYGGGDLNRSRLLPEAIAAVLRGRAPAIRSDGSPERDFLYVEDAADAYLAICDALDADEGRRPGDEVVARGEAFNAGGGLPHSVRSVIDAVVRVSGVDLEPDVRGTGTPSHEIDRQAVDASKLAARTGWAPRVGLDEGIARTIAWYREHPGAIPT</sequence>